<sequence length="225" mass="24105">MAQPTHATTSDSHCSSCACGHEVSERAKVTTSSLREKQAPIKDLYKKDPSKAFVTLSAQGTLSNTSIACKLSSGAAIKEATTRVAGLHPKAGGDNPDVSGELCSGDMLLEALVACAGVTMKAVATALSLPLKDGNIRAEGDLDFRGTLGIDRDAPVGFKEIRMSFDVSFENEISEEQVERLGKLTERYCVVLQTIAKKPEIKLRVRGAYESEDGIERAELWARST</sequence>
<evidence type="ECO:0000313" key="1">
    <source>
        <dbReference type="EMBL" id="KIW03436.1"/>
    </source>
</evidence>
<dbReference type="AlphaFoldDB" id="A0A0D1XLZ8"/>
<protein>
    <recommendedName>
        <fullName evidence="3">OsmC-like protein</fullName>
    </recommendedName>
</protein>
<name>A0A0D1XLZ8_9PEZI</name>
<dbReference type="HOGENOM" id="CLU_100936_0_0_1"/>
<proteinExistence type="predicted"/>
<dbReference type="Gene3D" id="3.30.300.20">
    <property type="match status" value="1"/>
</dbReference>
<dbReference type="InterPro" id="IPR036102">
    <property type="entry name" value="OsmC/Ohrsf"/>
</dbReference>
<dbReference type="VEuPathDB" id="FungiDB:PV09_05206"/>
<reference evidence="1 2" key="1">
    <citation type="submission" date="2015-01" db="EMBL/GenBank/DDBJ databases">
        <title>The Genome Sequence of Ochroconis gallopava CBS43764.</title>
        <authorList>
            <consortium name="The Broad Institute Genomics Platform"/>
            <person name="Cuomo C."/>
            <person name="de Hoog S."/>
            <person name="Gorbushina A."/>
            <person name="Stielow B."/>
            <person name="Teixiera M."/>
            <person name="Abouelleil A."/>
            <person name="Chapman S.B."/>
            <person name="Priest M."/>
            <person name="Young S.K."/>
            <person name="Wortman J."/>
            <person name="Nusbaum C."/>
            <person name="Birren B."/>
        </authorList>
    </citation>
    <scope>NUCLEOTIDE SEQUENCE [LARGE SCALE GENOMIC DNA]</scope>
    <source>
        <strain evidence="1 2">CBS 43764</strain>
    </source>
</reference>
<dbReference type="EMBL" id="KN847544">
    <property type="protein sequence ID" value="KIW03436.1"/>
    <property type="molecule type" value="Genomic_DNA"/>
</dbReference>
<evidence type="ECO:0008006" key="3">
    <source>
        <dbReference type="Google" id="ProtNLM"/>
    </source>
</evidence>
<gene>
    <name evidence="1" type="ORF">PV09_05206</name>
</gene>
<dbReference type="RefSeq" id="XP_016213305.1">
    <property type="nucleotide sequence ID" value="XM_016358686.1"/>
</dbReference>
<dbReference type="InterPro" id="IPR015946">
    <property type="entry name" value="KH_dom-like_a/b"/>
</dbReference>
<dbReference type="Proteomes" id="UP000053259">
    <property type="component" value="Unassembled WGS sequence"/>
</dbReference>
<dbReference type="Pfam" id="PF02566">
    <property type="entry name" value="OsmC"/>
    <property type="match status" value="1"/>
</dbReference>
<dbReference type="OrthoDB" id="4139202at2759"/>
<dbReference type="PANTHER" id="PTHR35368">
    <property type="entry name" value="HYDROPEROXIDE REDUCTASE"/>
    <property type="match status" value="1"/>
</dbReference>
<dbReference type="SUPFAM" id="SSF82784">
    <property type="entry name" value="OsmC-like"/>
    <property type="match status" value="1"/>
</dbReference>
<accession>A0A0D1XLZ8</accession>
<organism evidence="1 2">
    <name type="scientific">Verruconis gallopava</name>
    <dbReference type="NCBI Taxonomy" id="253628"/>
    <lineage>
        <taxon>Eukaryota</taxon>
        <taxon>Fungi</taxon>
        <taxon>Dikarya</taxon>
        <taxon>Ascomycota</taxon>
        <taxon>Pezizomycotina</taxon>
        <taxon>Dothideomycetes</taxon>
        <taxon>Pleosporomycetidae</taxon>
        <taxon>Venturiales</taxon>
        <taxon>Sympoventuriaceae</taxon>
        <taxon>Verruconis</taxon>
    </lineage>
</organism>
<dbReference type="InParanoid" id="A0A0D1XLZ8"/>
<evidence type="ECO:0000313" key="2">
    <source>
        <dbReference type="Proteomes" id="UP000053259"/>
    </source>
</evidence>
<dbReference type="InterPro" id="IPR003718">
    <property type="entry name" value="OsmC/Ohr_fam"/>
</dbReference>
<dbReference type="PANTHER" id="PTHR35368:SF1">
    <property type="entry name" value="HYDROPEROXIDE REDUCTASE"/>
    <property type="match status" value="1"/>
</dbReference>
<dbReference type="GeneID" id="27313179"/>
<keyword evidence="2" id="KW-1185">Reference proteome</keyword>
<dbReference type="InterPro" id="IPR052924">
    <property type="entry name" value="OsmC/Ohr_hydroprdx_reductase"/>
</dbReference>